<dbReference type="Proteomes" id="UP000006038">
    <property type="component" value="Chromosome 4"/>
</dbReference>
<reference evidence="2" key="2">
    <citation type="submission" date="2013-04" db="UniProtKB">
        <authorList>
            <consortium name="EnsemblPlants"/>
        </authorList>
    </citation>
    <scope>IDENTIFICATION</scope>
</reference>
<evidence type="ECO:0000313" key="3">
    <source>
        <dbReference type="Proteomes" id="UP000006038"/>
    </source>
</evidence>
<evidence type="ECO:0000256" key="1">
    <source>
        <dbReference type="SAM" id="MobiDB-lite"/>
    </source>
</evidence>
<feature type="region of interest" description="Disordered" evidence="1">
    <location>
        <begin position="23"/>
        <end position="82"/>
    </location>
</feature>
<evidence type="ECO:0000313" key="2">
    <source>
        <dbReference type="EnsemblPlants" id="OB04G33700.1"/>
    </source>
</evidence>
<dbReference type="OMA" id="WSESQDG"/>
<dbReference type="eggNOG" id="ENOG502R3RF">
    <property type="taxonomic scope" value="Eukaryota"/>
</dbReference>
<keyword evidence="3" id="KW-1185">Reference proteome</keyword>
<dbReference type="AlphaFoldDB" id="J3M1U5"/>
<dbReference type="EnsemblPlants" id="OB04G33700.1">
    <property type="protein sequence ID" value="OB04G33700.1"/>
    <property type="gene ID" value="OB04G33700"/>
</dbReference>
<organism evidence="2">
    <name type="scientific">Oryza brachyantha</name>
    <name type="common">malo sina</name>
    <dbReference type="NCBI Taxonomy" id="4533"/>
    <lineage>
        <taxon>Eukaryota</taxon>
        <taxon>Viridiplantae</taxon>
        <taxon>Streptophyta</taxon>
        <taxon>Embryophyta</taxon>
        <taxon>Tracheophyta</taxon>
        <taxon>Spermatophyta</taxon>
        <taxon>Magnoliopsida</taxon>
        <taxon>Liliopsida</taxon>
        <taxon>Poales</taxon>
        <taxon>Poaceae</taxon>
        <taxon>BOP clade</taxon>
        <taxon>Oryzoideae</taxon>
        <taxon>Oryzeae</taxon>
        <taxon>Oryzinae</taxon>
        <taxon>Oryza</taxon>
    </lineage>
</organism>
<proteinExistence type="predicted"/>
<dbReference type="RefSeq" id="XP_006652890.1">
    <property type="nucleotide sequence ID" value="XM_006652827.3"/>
</dbReference>
<dbReference type="OrthoDB" id="631791at2759"/>
<feature type="compositionally biased region" description="Basic and acidic residues" evidence="1">
    <location>
        <begin position="37"/>
        <end position="51"/>
    </location>
</feature>
<accession>J3M1U5</accession>
<sequence length="82" mass="8550">MASYAAQLKDMFFGLVERVTGYGRGEDNKDGAAGVEEPSKSASEEVLRSEEVVTAQHNVIRSRGGDPQVSGGAKPGINAVGI</sequence>
<protein>
    <submittedName>
        <fullName evidence="2">Uncharacterized protein</fullName>
    </submittedName>
</protein>
<dbReference type="KEGG" id="obr:102701259"/>
<dbReference type="HOGENOM" id="CLU_182694_2_0_1"/>
<dbReference type="Gramene" id="OB04G33700.1">
    <property type="protein sequence ID" value="OB04G33700.1"/>
    <property type="gene ID" value="OB04G33700"/>
</dbReference>
<dbReference type="GeneID" id="102701259"/>
<gene>
    <name evidence="2" type="primary">LOC102701259</name>
</gene>
<reference evidence="2" key="1">
    <citation type="journal article" date="2013" name="Nat. Commun.">
        <title>Whole-genome sequencing of Oryza brachyantha reveals mechanisms underlying Oryza genome evolution.</title>
        <authorList>
            <person name="Chen J."/>
            <person name="Huang Q."/>
            <person name="Gao D."/>
            <person name="Wang J."/>
            <person name="Lang Y."/>
            <person name="Liu T."/>
            <person name="Li B."/>
            <person name="Bai Z."/>
            <person name="Luis Goicoechea J."/>
            <person name="Liang C."/>
            <person name="Chen C."/>
            <person name="Zhang W."/>
            <person name="Sun S."/>
            <person name="Liao Y."/>
            <person name="Zhang X."/>
            <person name="Yang L."/>
            <person name="Song C."/>
            <person name="Wang M."/>
            <person name="Shi J."/>
            <person name="Liu G."/>
            <person name="Liu J."/>
            <person name="Zhou H."/>
            <person name="Zhou W."/>
            <person name="Yu Q."/>
            <person name="An N."/>
            <person name="Chen Y."/>
            <person name="Cai Q."/>
            <person name="Wang B."/>
            <person name="Liu B."/>
            <person name="Min J."/>
            <person name="Huang Y."/>
            <person name="Wu H."/>
            <person name="Li Z."/>
            <person name="Zhang Y."/>
            <person name="Yin Y."/>
            <person name="Song W."/>
            <person name="Jiang J."/>
            <person name="Jackson S.A."/>
            <person name="Wing R.A."/>
            <person name="Wang J."/>
            <person name="Chen M."/>
        </authorList>
    </citation>
    <scope>NUCLEOTIDE SEQUENCE [LARGE SCALE GENOMIC DNA]</scope>
    <source>
        <strain evidence="2">cv. IRGC 101232</strain>
    </source>
</reference>
<name>J3M1U5_ORYBR</name>